<keyword evidence="1" id="KW-0547">Nucleotide-binding</keyword>
<accession>A0A7W7FTI6</accession>
<gene>
    <name evidence="3" type="ORF">HNR67_003360</name>
</gene>
<dbReference type="GO" id="GO:0051782">
    <property type="term" value="P:negative regulation of cell division"/>
    <property type="evidence" value="ECO:0007669"/>
    <property type="project" value="TreeGrafter"/>
</dbReference>
<dbReference type="InterPro" id="IPR050625">
    <property type="entry name" value="ParA/MinD_ATPase"/>
</dbReference>
<dbReference type="AlphaFoldDB" id="A0A7W7FTI6"/>
<dbReference type="SUPFAM" id="SSF52540">
    <property type="entry name" value="P-loop containing nucleoside triphosphate hydrolases"/>
    <property type="match status" value="1"/>
</dbReference>
<evidence type="ECO:0000256" key="1">
    <source>
        <dbReference type="ARBA" id="ARBA00022741"/>
    </source>
</evidence>
<evidence type="ECO:0000313" key="4">
    <source>
        <dbReference type="Proteomes" id="UP000533598"/>
    </source>
</evidence>
<dbReference type="GO" id="GO:0005524">
    <property type="term" value="F:ATP binding"/>
    <property type="evidence" value="ECO:0007669"/>
    <property type="project" value="UniProtKB-KW"/>
</dbReference>
<keyword evidence="2" id="KW-0067">ATP-binding</keyword>
<protein>
    <submittedName>
        <fullName evidence="3">Mrp family chromosome partitioning ATPase</fullName>
    </submittedName>
</protein>
<dbReference type="Proteomes" id="UP000533598">
    <property type="component" value="Unassembled WGS sequence"/>
</dbReference>
<organism evidence="3 4">
    <name type="scientific">Crossiella cryophila</name>
    <dbReference type="NCBI Taxonomy" id="43355"/>
    <lineage>
        <taxon>Bacteria</taxon>
        <taxon>Bacillati</taxon>
        <taxon>Actinomycetota</taxon>
        <taxon>Actinomycetes</taxon>
        <taxon>Pseudonocardiales</taxon>
        <taxon>Pseudonocardiaceae</taxon>
        <taxon>Crossiella</taxon>
    </lineage>
</organism>
<dbReference type="Gene3D" id="3.40.50.300">
    <property type="entry name" value="P-loop containing nucleotide triphosphate hydrolases"/>
    <property type="match status" value="1"/>
</dbReference>
<dbReference type="PANTHER" id="PTHR43384:SF6">
    <property type="entry name" value="SEPTUM SITE-DETERMINING PROTEIN MIND HOMOLOG, CHLOROPLASTIC"/>
    <property type="match status" value="1"/>
</dbReference>
<dbReference type="InterPro" id="IPR027417">
    <property type="entry name" value="P-loop_NTPase"/>
</dbReference>
<reference evidence="3 4" key="1">
    <citation type="submission" date="2020-08" db="EMBL/GenBank/DDBJ databases">
        <title>Sequencing the genomes of 1000 actinobacteria strains.</title>
        <authorList>
            <person name="Klenk H.-P."/>
        </authorList>
    </citation>
    <scope>NUCLEOTIDE SEQUENCE [LARGE SCALE GENOMIC DNA]</scope>
    <source>
        <strain evidence="3 4">DSM 44230</strain>
    </source>
</reference>
<comment type="caution">
    <text evidence="3">The sequence shown here is derived from an EMBL/GenBank/DDBJ whole genome shotgun (WGS) entry which is preliminary data.</text>
</comment>
<evidence type="ECO:0000313" key="3">
    <source>
        <dbReference type="EMBL" id="MBB4677242.1"/>
    </source>
</evidence>
<name>A0A7W7FTI6_9PSEU</name>
<dbReference type="GO" id="GO:0009898">
    <property type="term" value="C:cytoplasmic side of plasma membrane"/>
    <property type="evidence" value="ECO:0007669"/>
    <property type="project" value="TreeGrafter"/>
</dbReference>
<dbReference type="PANTHER" id="PTHR43384">
    <property type="entry name" value="SEPTUM SITE-DETERMINING PROTEIN MIND HOMOLOG, CHLOROPLASTIC-RELATED"/>
    <property type="match status" value="1"/>
</dbReference>
<dbReference type="EMBL" id="JACHMH010000001">
    <property type="protein sequence ID" value="MBB4677242.1"/>
    <property type="molecule type" value="Genomic_DNA"/>
</dbReference>
<dbReference type="GO" id="GO:0005829">
    <property type="term" value="C:cytosol"/>
    <property type="evidence" value="ECO:0007669"/>
    <property type="project" value="TreeGrafter"/>
</dbReference>
<evidence type="ECO:0000256" key="2">
    <source>
        <dbReference type="ARBA" id="ARBA00022840"/>
    </source>
</evidence>
<dbReference type="RefSeq" id="WP_185003201.1">
    <property type="nucleotide sequence ID" value="NZ_JACHMH010000001.1"/>
</dbReference>
<sequence>MTDGADPLIRGGRPLVFVITDTAGPLADVATWIELMSAQPAEEVAVVLVDTGSADKRASPAHQERVLVHTWGQPDTEPAGLFESVGTALAHLQPDSHPAPKRVTEPHVLVVATTRGGAGGSTVALSLAAYLGAQTTRSKRVCLLDLDLSTPALASMTGATPNTTQPLLLERHITLGVINRHVTPLPAWRIDLLPGCTTPLESRFVPPAAVAATVDLLAGHYDLVVIDAGRLRWDLDGPEHTMIESASQVLIVADPARNTVNGLEHLSTTLCGPTGHDFPARHTGLVWNRVRASPTPVEFIDQHGSDLVELAHLPDISDNSAHAATTGQGGQRPLDNPAWAARIHLLLEAVAGPGCVTPATPDVADLLPTLHRDGTPRTEIRVRRKFLSRFVLTAQTAGRKT</sequence>
<dbReference type="Pfam" id="PF10609">
    <property type="entry name" value="ParA"/>
    <property type="match status" value="1"/>
</dbReference>
<proteinExistence type="predicted"/>
<dbReference type="GO" id="GO:0016887">
    <property type="term" value="F:ATP hydrolysis activity"/>
    <property type="evidence" value="ECO:0007669"/>
    <property type="project" value="TreeGrafter"/>
</dbReference>
<keyword evidence="4" id="KW-1185">Reference proteome</keyword>
<dbReference type="InterPro" id="IPR033756">
    <property type="entry name" value="YlxH/NBP35"/>
</dbReference>